<dbReference type="GO" id="GO:0022625">
    <property type="term" value="C:cytosolic large ribosomal subunit"/>
    <property type="evidence" value="ECO:0007669"/>
    <property type="project" value="TreeGrafter"/>
</dbReference>
<dbReference type="PANTHER" id="PTHR11721">
    <property type="entry name" value="60S RIBOSOMAL PROTEIN L27A"/>
    <property type="match status" value="1"/>
</dbReference>
<evidence type="ECO:0000313" key="10">
    <source>
        <dbReference type="Proteomes" id="UP000195137"/>
    </source>
</evidence>
<dbReference type="HAMAP" id="MF_01341">
    <property type="entry name" value="Ribosomal_uL15"/>
    <property type="match status" value="1"/>
</dbReference>
<evidence type="ECO:0000256" key="2">
    <source>
        <dbReference type="ARBA" id="ARBA00022980"/>
    </source>
</evidence>
<dbReference type="PANTHER" id="PTHR11721:SF3">
    <property type="entry name" value="LARGE RIBOSOMAL SUBUNIT PROTEIN UL15"/>
    <property type="match status" value="1"/>
</dbReference>
<dbReference type="InterPro" id="IPR021131">
    <property type="entry name" value="Ribosomal_uL15/eL18"/>
</dbReference>
<proteinExistence type="inferred from homology"/>
<evidence type="ECO:0000259" key="8">
    <source>
        <dbReference type="Pfam" id="PF00828"/>
    </source>
</evidence>
<protein>
    <recommendedName>
        <fullName evidence="4 5">Large ribosomal subunit protein uL15</fullName>
    </recommendedName>
</protein>
<reference evidence="9 10" key="1">
    <citation type="submission" date="2016-12" db="EMBL/GenBank/DDBJ databases">
        <title>Discovery of methanogenic haloarchaea.</title>
        <authorList>
            <person name="Sorokin D.Y."/>
            <person name="Makarova K.S."/>
            <person name="Abbas B."/>
            <person name="Ferrer M."/>
            <person name="Golyshin P.N."/>
        </authorList>
    </citation>
    <scope>NUCLEOTIDE SEQUENCE [LARGE SCALE GENOMIC DNA]</scope>
    <source>
        <strain evidence="9">AMET1</strain>
    </source>
</reference>
<evidence type="ECO:0000313" key="9">
    <source>
        <dbReference type="EMBL" id="OUJ18824.1"/>
    </source>
</evidence>
<keyword evidence="3 5" id="KW-0687">Ribonucleoprotein</keyword>
<evidence type="ECO:0000256" key="5">
    <source>
        <dbReference type="HAMAP-Rule" id="MF_01341"/>
    </source>
</evidence>
<dbReference type="Pfam" id="PF00828">
    <property type="entry name" value="Ribosomal_L27A"/>
    <property type="match status" value="1"/>
</dbReference>
<organism evidence="9 10">
    <name type="scientific">Methanonatronarchaeum thermophilum</name>
    <dbReference type="NCBI Taxonomy" id="1927129"/>
    <lineage>
        <taxon>Archaea</taxon>
        <taxon>Methanobacteriati</taxon>
        <taxon>Methanobacteriota</taxon>
        <taxon>Methanonatronarchaeia</taxon>
        <taxon>Methanonatronarchaeales</taxon>
        <taxon>Methanonatronarchaeaceae</taxon>
        <taxon>Methanonatronarchaeum</taxon>
    </lineage>
</organism>
<feature type="domain" description="Large ribosomal subunit protein uL15/eL18" evidence="8">
    <location>
        <begin position="61"/>
        <end position="132"/>
    </location>
</feature>
<evidence type="ECO:0000256" key="7">
    <source>
        <dbReference type="SAM" id="MobiDB-lite"/>
    </source>
</evidence>
<dbReference type="InterPro" id="IPR036227">
    <property type="entry name" value="Ribosomal_uL15/eL18_sf"/>
</dbReference>
<dbReference type="InterPro" id="IPR001196">
    <property type="entry name" value="Ribosomal_uL15_CS"/>
</dbReference>
<comment type="function">
    <text evidence="5">Binds to the 23S rRNA.</text>
</comment>
<dbReference type="GO" id="GO:0006412">
    <property type="term" value="P:translation"/>
    <property type="evidence" value="ECO:0007669"/>
    <property type="project" value="UniProtKB-UniRule"/>
</dbReference>
<name>A0A1Y3GF52_9EURY</name>
<dbReference type="Proteomes" id="UP000195137">
    <property type="component" value="Unassembled WGS sequence"/>
</dbReference>
<dbReference type="InterPro" id="IPR027386">
    <property type="entry name" value="Rbsml_uL15_N"/>
</dbReference>
<accession>A0A1Y3GF52</accession>
<keyword evidence="5" id="KW-0694">RNA-binding</keyword>
<keyword evidence="2 5" id="KW-0689">Ribosomal protein</keyword>
<comment type="similarity">
    <text evidence="1 5 6">Belongs to the universal ribosomal protein uL15 family.</text>
</comment>
<dbReference type="Gene3D" id="4.10.990.10">
    <property type="match status" value="1"/>
</dbReference>
<evidence type="ECO:0000256" key="4">
    <source>
        <dbReference type="ARBA" id="ARBA00035200"/>
    </source>
</evidence>
<dbReference type="GO" id="GO:0019843">
    <property type="term" value="F:rRNA binding"/>
    <property type="evidence" value="ECO:0007669"/>
    <property type="project" value="UniProtKB-UniRule"/>
</dbReference>
<evidence type="ECO:0000256" key="3">
    <source>
        <dbReference type="ARBA" id="ARBA00023274"/>
    </source>
</evidence>
<dbReference type="InterPro" id="IPR030878">
    <property type="entry name" value="Ribosomal_uL15"/>
</dbReference>
<comment type="caution">
    <text evidence="9">The sequence shown here is derived from an EMBL/GenBank/DDBJ whole genome shotgun (WGS) entry which is preliminary data.</text>
</comment>
<dbReference type="EMBL" id="MRZU01000003">
    <property type="protein sequence ID" value="OUJ18824.1"/>
    <property type="molecule type" value="Genomic_DNA"/>
</dbReference>
<sequence>MGNKKRGSRTHGKGHGKSHRGAGHRGGRGKTGRGKHKKSSGHKFGKYGFNRPPKLVTENEVINIGRLDEIAHHLVETGQAEKEGETIIIDTKKLGIDKVLGRGDIQQNLKIIAENFSETAINKIEKAGGEAEEKQ</sequence>
<comment type="subunit">
    <text evidence="5">Part of the 50S ribosomal subunit.</text>
</comment>
<gene>
    <name evidence="5" type="primary">rpl15</name>
    <name evidence="9" type="ORF">AMET1_0475</name>
</gene>
<dbReference type="SUPFAM" id="SSF52080">
    <property type="entry name" value="Ribosomal proteins L15p and L18e"/>
    <property type="match status" value="1"/>
</dbReference>
<dbReference type="Gene3D" id="3.100.10.10">
    <property type="match status" value="1"/>
</dbReference>
<dbReference type="PROSITE" id="PS00475">
    <property type="entry name" value="RIBOSOMAL_L15"/>
    <property type="match status" value="1"/>
</dbReference>
<keyword evidence="5" id="KW-0699">rRNA-binding</keyword>
<evidence type="ECO:0000256" key="6">
    <source>
        <dbReference type="RuleBase" id="RU003888"/>
    </source>
</evidence>
<dbReference type="AlphaFoldDB" id="A0A1Y3GF52"/>
<evidence type="ECO:0000256" key="1">
    <source>
        <dbReference type="ARBA" id="ARBA00007320"/>
    </source>
</evidence>
<keyword evidence="10" id="KW-1185">Reference proteome</keyword>
<dbReference type="GO" id="GO:0003735">
    <property type="term" value="F:structural constituent of ribosome"/>
    <property type="evidence" value="ECO:0007669"/>
    <property type="project" value="InterPro"/>
</dbReference>
<feature type="compositionally biased region" description="Basic residues" evidence="7">
    <location>
        <begin position="1"/>
        <end position="45"/>
    </location>
</feature>
<dbReference type="RefSeq" id="WP_086636880.1">
    <property type="nucleotide sequence ID" value="NZ_MRZU01000003.1"/>
</dbReference>
<feature type="region of interest" description="Disordered" evidence="7">
    <location>
        <begin position="1"/>
        <end position="52"/>
    </location>
</feature>